<keyword evidence="6" id="KW-1185">Reference proteome</keyword>
<dbReference type="STRING" id="1903181.BTN85_0954"/>
<dbReference type="Gene3D" id="1.10.10.900">
    <property type="entry name" value="SBDS protein C-terminal domain, subdomain 1"/>
    <property type="match status" value="1"/>
</dbReference>
<dbReference type="InterPro" id="IPR036786">
    <property type="entry name" value="Ribosome_mat_SBDS_N_sf"/>
</dbReference>
<evidence type="ECO:0000259" key="4">
    <source>
        <dbReference type="Pfam" id="PF20268"/>
    </source>
</evidence>
<comment type="similarity">
    <text evidence="1">Belongs to the SDO1/SBDS family.</text>
</comment>
<dbReference type="SUPFAM" id="SSF109728">
    <property type="entry name" value="Hypothetical protein AF0491, middle domain"/>
    <property type="match status" value="1"/>
</dbReference>
<dbReference type="GO" id="GO:0042256">
    <property type="term" value="P:cytosolic ribosome assembly"/>
    <property type="evidence" value="ECO:0007669"/>
    <property type="project" value="InterPro"/>
</dbReference>
<evidence type="ECO:0000313" key="6">
    <source>
        <dbReference type="Proteomes" id="UP000185744"/>
    </source>
</evidence>
<dbReference type="InterPro" id="IPR037188">
    <property type="entry name" value="Sdo1/SBDS_central_sf"/>
</dbReference>
<dbReference type="SUPFAM" id="SSF89895">
    <property type="entry name" value="FYSH domain"/>
    <property type="match status" value="1"/>
</dbReference>
<dbReference type="Pfam" id="PF01172">
    <property type="entry name" value="SBDS_N"/>
    <property type="match status" value="1"/>
</dbReference>
<organism evidence="5 6">
    <name type="scientific">Methanohalarchaeum thermophilum</name>
    <dbReference type="NCBI Taxonomy" id="1903181"/>
    <lineage>
        <taxon>Archaea</taxon>
        <taxon>Methanobacteriati</taxon>
        <taxon>Methanobacteriota</taxon>
        <taxon>Methanonatronarchaeia</taxon>
        <taxon>Methanonatronarchaeales</taxon>
        <taxon>Methanonatronarchaeaceae</taxon>
        <taxon>Candidatus Methanohalarchaeum</taxon>
    </lineage>
</organism>
<dbReference type="EMBL" id="MSDW01000001">
    <property type="protein sequence ID" value="OKY78463.1"/>
    <property type="molecule type" value="Genomic_DNA"/>
</dbReference>
<dbReference type="InterPro" id="IPR019783">
    <property type="entry name" value="SDO1/SBDS_N"/>
</dbReference>
<evidence type="ECO:0000259" key="2">
    <source>
        <dbReference type="Pfam" id="PF01172"/>
    </source>
</evidence>
<reference evidence="5" key="1">
    <citation type="submission" date="2016-12" db="EMBL/GenBank/DDBJ databases">
        <title>Discovery of methanogenic haloarchaea.</title>
        <authorList>
            <person name="Sorokin D.Y."/>
            <person name="Makarova K.S."/>
            <person name="Abbas B."/>
            <person name="Ferrer M."/>
            <person name="Golyshin P.N."/>
        </authorList>
    </citation>
    <scope>NUCLEOTIDE SEQUENCE [LARGE SCALE GENOMIC DNA]</scope>
    <source>
        <strain evidence="5">HMET1</strain>
    </source>
</reference>
<dbReference type="Gene3D" id="3.30.70.240">
    <property type="match status" value="1"/>
</dbReference>
<dbReference type="Pfam" id="PF09377">
    <property type="entry name" value="SBDS_domain_II"/>
    <property type="match status" value="1"/>
</dbReference>
<feature type="domain" description="Ribosome maturation protein SDO1/SBDS central" evidence="3">
    <location>
        <begin position="101"/>
        <end position="162"/>
    </location>
</feature>
<dbReference type="InterPro" id="IPR035647">
    <property type="entry name" value="EFG_III/V"/>
</dbReference>
<feature type="domain" description="Ribosome maturation protein SDO1/SBDS N-terminal" evidence="2">
    <location>
        <begin position="7"/>
        <end position="92"/>
    </location>
</feature>
<dbReference type="InterPro" id="IPR039100">
    <property type="entry name" value="Sdo1/SBDS-like"/>
</dbReference>
<dbReference type="Gene3D" id="3.30.1250.10">
    <property type="entry name" value="Ribosome maturation protein SBDS, N-terminal domain"/>
    <property type="match status" value="1"/>
</dbReference>
<dbReference type="NCBIfam" id="TIGR00291">
    <property type="entry name" value="RNA_SBDS"/>
    <property type="match status" value="1"/>
</dbReference>
<dbReference type="InParanoid" id="A0A1Q6DVT8"/>
<evidence type="ECO:0000313" key="5">
    <source>
        <dbReference type="EMBL" id="OKY78463.1"/>
    </source>
</evidence>
<dbReference type="PANTHER" id="PTHR10927">
    <property type="entry name" value="RIBOSOME MATURATION PROTEIN SBDS"/>
    <property type="match status" value="1"/>
</dbReference>
<name>A0A1Q6DVT8_METT1</name>
<evidence type="ECO:0000259" key="3">
    <source>
        <dbReference type="Pfam" id="PF09377"/>
    </source>
</evidence>
<dbReference type="FunCoup" id="A0A1Q6DVT8">
    <property type="interactions" value="118"/>
</dbReference>
<dbReference type="InterPro" id="IPR046928">
    <property type="entry name" value="SDO1/SBDS_C"/>
</dbReference>
<dbReference type="PANTHER" id="PTHR10927:SF4">
    <property type="entry name" value="RIBOSOME MATURATION PROTEIN SDO1 HOMOLOG"/>
    <property type="match status" value="1"/>
</dbReference>
<comment type="caution">
    <text evidence="5">The sequence shown here is derived from an EMBL/GenBank/DDBJ whole genome shotgun (WGS) entry which is preliminary data.</text>
</comment>
<protein>
    <submittedName>
        <fullName evidence="5">Ribosome maturation protein Sdo1</fullName>
    </submittedName>
</protein>
<proteinExistence type="inferred from homology"/>
<evidence type="ECO:0000256" key="1">
    <source>
        <dbReference type="ARBA" id="ARBA00007433"/>
    </source>
</evidence>
<dbReference type="InterPro" id="IPR018978">
    <property type="entry name" value="SDO1/SBDS_central"/>
</dbReference>
<dbReference type="InterPro" id="IPR002140">
    <property type="entry name" value="Sdo1/SBDS"/>
</dbReference>
<gene>
    <name evidence="5" type="ORF">BTN85_0954</name>
</gene>
<feature type="domain" description="Ribosome maturation protein SDO1/SBDS C-terminal" evidence="4">
    <location>
        <begin position="166"/>
        <end position="232"/>
    </location>
</feature>
<dbReference type="Pfam" id="PF20268">
    <property type="entry name" value="SBDS_C"/>
    <property type="match status" value="1"/>
</dbReference>
<sequence length="233" mass="26131">MVSLDDAVNARYKSHGTRFEVLVDPDLALDLRNGEEVDMGDLLAINEVFKDSSKGDRASDEMMEKVFDTTDVKAITRQIIKEGDIQLTSEQRDRIQEQKRKKVINTIARNAVNPQQNDAPHPPQRIERAMDEAGIRIDPFEEVSKQVEEALDAIRPIIPIKFKEKKFAVKLPPEYAGSGYGKIQEFGEVIDEEWQNDGSWVGVVKAPGGARTELKSLVAELTEGNGEVKTLNR</sequence>
<dbReference type="Proteomes" id="UP000185744">
    <property type="component" value="Unassembled WGS sequence"/>
</dbReference>
<accession>A0A1Q6DVT8</accession>
<dbReference type="SUPFAM" id="SSF54980">
    <property type="entry name" value="EF-G C-terminal domain-like"/>
    <property type="match status" value="1"/>
</dbReference>
<dbReference type="AlphaFoldDB" id="A0A1Q6DVT8"/>